<reference evidence="2" key="2">
    <citation type="submission" date="2023-05" db="EMBL/GenBank/DDBJ databases">
        <authorList>
            <consortium name="Lawrence Berkeley National Laboratory"/>
            <person name="Steindorff A."/>
            <person name="Hensen N."/>
            <person name="Bonometti L."/>
            <person name="Westerberg I."/>
            <person name="Brannstrom I.O."/>
            <person name="Guillou S."/>
            <person name="Cros-Aarteil S."/>
            <person name="Calhoun S."/>
            <person name="Haridas S."/>
            <person name="Kuo A."/>
            <person name="Mondo S."/>
            <person name="Pangilinan J."/>
            <person name="Riley R."/>
            <person name="Labutti K."/>
            <person name="Andreopoulos B."/>
            <person name="Lipzen A."/>
            <person name="Chen C."/>
            <person name="Yanf M."/>
            <person name="Daum C."/>
            <person name="Ng V."/>
            <person name="Clum A."/>
            <person name="Ohm R."/>
            <person name="Martin F."/>
            <person name="Silar P."/>
            <person name="Natvig D."/>
            <person name="Lalanne C."/>
            <person name="Gautier V."/>
            <person name="Ament-Velasquez S.L."/>
            <person name="Kruys A."/>
            <person name="Hutchinson M.I."/>
            <person name="Powell A.J."/>
            <person name="Barry K."/>
            <person name="Miller A.N."/>
            <person name="Grigoriev I.V."/>
            <person name="Debuchy R."/>
            <person name="Gladieux P."/>
            <person name="Thoren M.H."/>
            <person name="Johannesson H."/>
        </authorList>
    </citation>
    <scope>NUCLEOTIDE SEQUENCE</scope>
    <source>
        <strain evidence="2">CBS 731.68</strain>
    </source>
</reference>
<gene>
    <name evidence="2" type="ORF">N657DRAFT_641617</name>
</gene>
<name>A0AAN6U7D0_9PEZI</name>
<evidence type="ECO:0000256" key="1">
    <source>
        <dbReference type="SAM" id="MobiDB-lite"/>
    </source>
</evidence>
<sequence length="183" mass="20401">MGNLWALSNFRISHMLLTRDIRSDVFVLRLDNRLPSHYARMRHGPRVTQPPVSGDNRSNTRRRDAGSLTLDNLILKTSEIVEPTAAHQWRVQFVGKEAMDLAPGLAIHGPGFLGSFEKIQFGPWHTNGEDLSTTGTAHYKRMPGVVCYLSRGCQGYLLWKVGDETNTGASPVVDRVSDMQDIG</sequence>
<protein>
    <submittedName>
        <fullName evidence="2">Uncharacterized protein</fullName>
    </submittedName>
</protein>
<comment type="caution">
    <text evidence="2">The sequence shown here is derived from an EMBL/GenBank/DDBJ whole genome shotgun (WGS) entry which is preliminary data.</text>
</comment>
<dbReference type="RefSeq" id="XP_062651380.1">
    <property type="nucleotide sequence ID" value="XM_062792178.1"/>
</dbReference>
<proteinExistence type="predicted"/>
<dbReference type="AlphaFoldDB" id="A0AAN6U7D0"/>
<dbReference type="EMBL" id="MU853224">
    <property type="protein sequence ID" value="KAK4127609.1"/>
    <property type="molecule type" value="Genomic_DNA"/>
</dbReference>
<evidence type="ECO:0000313" key="3">
    <source>
        <dbReference type="Proteomes" id="UP001302602"/>
    </source>
</evidence>
<feature type="region of interest" description="Disordered" evidence="1">
    <location>
        <begin position="40"/>
        <end position="63"/>
    </location>
</feature>
<keyword evidence="3" id="KW-1185">Reference proteome</keyword>
<evidence type="ECO:0000313" key="2">
    <source>
        <dbReference type="EMBL" id="KAK4127609.1"/>
    </source>
</evidence>
<accession>A0AAN6U7D0</accession>
<dbReference type="Proteomes" id="UP001302602">
    <property type="component" value="Unassembled WGS sequence"/>
</dbReference>
<dbReference type="GeneID" id="87828947"/>
<reference evidence="2" key="1">
    <citation type="journal article" date="2023" name="Mol. Phylogenet. Evol.">
        <title>Genome-scale phylogeny and comparative genomics of the fungal order Sordariales.</title>
        <authorList>
            <person name="Hensen N."/>
            <person name="Bonometti L."/>
            <person name="Westerberg I."/>
            <person name="Brannstrom I.O."/>
            <person name="Guillou S."/>
            <person name="Cros-Aarteil S."/>
            <person name="Calhoun S."/>
            <person name="Haridas S."/>
            <person name="Kuo A."/>
            <person name="Mondo S."/>
            <person name="Pangilinan J."/>
            <person name="Riley R."/>
            <person name="LaButti K."/>
            <person name="Andreopoulos B."/>
            <person name="Lipzen A."/>
            <person name="Chen C."/>
            <person name="Yan M."/>
            <person name="Daum C."/>
            <person name="Ng V."/>
            <person name="Clum A."/>
            <person name="Steindorff A."/>
            <person name="Ohm R.A."/>
            <person name="Martin F."/>
            <person name="Silar P."/>
            <person name="Natvig D.O."/>
            <person name="Lalanne C."/>
            <person name="Gautier V."/>
            <person name="Ament-Velasquez S.L."/>
            <person name="Kruys A."/>
            <person name="Hutchinson M.I."/>
            <person name="Powell A.J."/>
            <person name="Barry K."/>
            <person name="Miller A.N."/>
            <person name="Grigoriev I.V."/>
            <person name="Debuchy R."/>
            <person name="Gladieux P."/>
            <person name="Hiltunen Thoren M."/>
            <person name="Johannesson H."/>
        </authorList>
    </citation>
    <scope>NUCLEOTIDE SEQUENCE</scope>
    <source>
        <strain evidence="2">CBS 731.68</strain>
    </source>
</reference>
<organism evidence="2 3">
    <name type="scientific">Parathielavia appendiculata</name>
    <dbReference type="NCBI Taxonomy" id="2587402"/>
    <lineage>
        <taxon>Eukaryota</taxon>
        <taxon>Fungi</taxon>
        <taxon>Dikarya</taxon>
        <taxon>Ascomycota</taxon>
        <taxon>Pezizomycotina</taxon>
        <taxon>Sordariomycetes</taxon>
        <taxon>Sordariomycetidae</taxon>
        <taxon>Sordariales</taxon>
        <taxon>Chaetomiaceae</taxon>
        <taxon>Parathielavia</taxon>
    </lineage>
</organism>